<accession>A0AAV3ZDH3</accession>
<evidence type="ECO:0008006" key="3">
    <source>
        <dbReference type="Google" id="ProtNLM"/>
    </source>
</evidence>
<dbReference type="Proteomes" id="UP000735302">
    <property type="component" value="Unassembled WGS sequence"/>
</dbReference>
<sequence length="139" mass="15742">MSLCVSDQDEQCVRPCGLLHASSISSEEQRSLYEGLARQVDMRSAPLELTHTRSAQAARTPQGCERDRNTAHLLPQGVTFVWKKAMGREGRRGGCGGLRIQWIHEQIQCDYMVGAEEYHRCPSKYAQPSEPLLYHQRGR</sequence>
<keyword evidence="2" id="KW-1185">Reference proteome</keyword>
<protein>
    <recommendedName>
        <fullName evidence="3">Protein Wnt</fullName>
    </recommendedName>
</protein>
<dbReference type="AlphaFoldDB" id="A0AAV3ZDH3"/>
<evidence type="ECO:0000313" key="2">
    <source>
        <dbReference type="Proteomes" id="UP000735302"/>
    </source>
</evidence>
<name>A0AAV3ZDH3_9GAST</name>
<dbReference type="EMBL" id="BLXT01002363">
    <property type="protein sequence ID" value="GFN93664.1"/>
    <property type="molecule type" value="Genomic_DNA"/>
</dbReference>
<organism evidence="1 2">
    <name type="scientific">Plakobranchus ocellatus</name>
    <dbReference type="NCBI Taxonomy" id="259542"/>
    <lineage>
        <taxon>Eukaryota</taxon>
        <taxon>Metazoa</taxon>
        <taxon>Spiralia</taxon>
        <taxon>Lophotrochozoa</taxon>
        <taxon>Mollusca</taxon>
        <taxon>Gastropoda</taxon>
        <taxon>Heterobranchia</taxon>
        <taxon>Euthyneura</taxon>
        <taxon>Panpulmonata</taxon>
        <taxon>Sacoglossa</taxon>
        <taxon>Placobranchoidea</taxon>
        <taxon>Plakobranchidae</taxon>
        <taxon>Plakobranchus</taxon>
    </lineage>
</organism>
<comment type="caution">
    <text evidence="1">The sequence shown here is derived from an EMBL/GenBank/DDBJ whole genome shotgun (WGS) entry which is preliminary data.</text>
</comment>
<proteinExistence type="predicted"/>
<evidence type="ECO:0000313" key="1">
    <source>
        <dbReference type="EMBL" id="GFN93664.1"/>
    </source>
</evidence>
<gene>
    <name evidence="1" type="ORF">PoB_002017000</name>
</gene>
<reference evidence="1 2" key="1">
    <citation type="journal article" date="2021" name="Elife">
        <title>Chloroplast acquisition without the gene transfer in kleptoplastic sea slugs, Plakobranchus ocellatus.</title>
        <authorList>
            <person name="Maeda T."/>
            <person name="Takahashi S."/>
            <person name="Yoshida T."/>
            <person name="Shimamura S."/>
            <person name="Takaki Y."/>
            <person name="Nagai Y."/>
            <person name="Toyoda A."/>
            <person name="Suzuki Y."/>
            <person name="Arimoto A."/>
            <person name="Ishii H."/>
            <person name="Satoh N."/>
            <person name="Nishiyama T."/>
            <person name="Hasebe M."/>
            <person name="Maruyama T."/>
            <person name="Minagawa J."/>
            <person name="Obokata J."/>
            <person name="Shigenobu S."/>
        </authorList>
    </citation>
    <scope>NUCLEOTIDE SEQUENCE [LARGE SCALE GENOMIC DNA]</scope>
</reference>